<protein>
    <submittedName>
        <fullName evidence="7">O-Antigen ligase</fullName>
    </submittedName>
</protein>
<dbReference type="eggNOG" id="ENOG50331TU">
    <property type="taxonomic scope" value="Bacteria"/>
</dbReference>
<feature type="transmembrane region" description="Helical" evidence="5">
    <location>
        <begin position="259"/>
        <end position="282"/>
    </location>
</feature>
<proteinExistence type="predicted"/>
<evidence type="ECO:0000256" key="3">
    <source>
        <dbReference type="ARBA" id="ARBA00022989"/>
    </source>
</evidence>
<keyword evidence="8" id="KW-1185">Reference proteome</keyword>
<dbReference type="InterPro" id="IPR007016">
    <property type="entry name" value="O-antigen_ligase-rel_domated"/>
</dbReference>
<feature type="transmembrane region" description="Helical" evidence="5">
    <location>
        <begin position="66"/>
        <end position="88"/>
    </location>
</feature>
<dbReference type="STRING" id="385682.SAMN05444380_1365"/>
<feature type="transmembrane region" description="Helical" evidence="5">
    <location>
        <begin position="382"/>
        <end position="415"/>
    </location>
</feature>
<evidence type="ECO:0000313" key="7">
    <source>
        <dbReference type="EMBL" id="SFF08752.1"/>
    </source>
</evidence>
<dbReference type="OrthoDB" id="1111552at2"/>
<reference evidence="7 8" key="1">
    <citation type="submission" date="2016-10" db="EMBL/GenBank/DDBJ databases">
        <authorList>
            <person name="de Groot N.N."/>
        </authorList>
    </citation>
    <scope>NUCLEOTIDE SEQUENCE [LARGE SCALE GENOMIC DNA]</scope>
    <source>
        <strain evidence="7 8">DSM 19012</strain>
    </source>
</reference>
<feature type="transmembrane region" description="Helical" evidence="5">
    <location>
        <begin position="125"/>
        <end position="143"/>
    </location>
</feature>
<dbReference type="RefSeq" id="WP_010526029.1">
    <property type="nucleotide sequence ID" value="NZ_AFSL01000001.1"/>
</dbReference>
<dbReference type="InterPro" id="IPR051533">
    <property type="entry name" value="WaaL-like"/>
</dbReference>
<dbReference type="Pfam" id="PF04932">
    <property type="entry name" value="Wzy_C"/>
    <property type="match status" value="1"/>
</dbReference>
<dbReference type="Proteomes" id="UP000181976">
    <property type="component" value="Unassembled WGS sequence"/>
</dbReference>
<evidence type="ECO:0000313" key="8">
    <source>
        <dbReference type="Proteomes" id="UP000181976"/>
    </source>
</evidence>
<dbReference type="GO" id="GO:0016020">
    <property type="term" value="C:membrane"/>
    <property type="evidence" value="ECO:0007669"/>
    <property type="project" value="UniProtKB-SubCell"/>
</dbReference>
<keyword evidence="3 5" id="KW-1133">Transmembrane helix</keyword>
<evidence type="ECO:0000259" key="6">
    <source>
        <dbReference type="Pfam" id="PF04932"/>
    </source>
</evidence>
<keyword evidence="4 5" id="KW-0472">Membrane</keyword>
<keyword evidence="7" id="KW-0436">Ligase</keyword>
<feature type="transmembrane region" description="Helical" evidence="5">
    <location>
        <begin position="349"/>
        <end position="370"/>
    </location>
</feature>
<dbReference type="GO" id="GO:0016874">
    <property type="term" value="F:ligase activity"/>
    <property type="evidence" value="ECO:0007669"/>
    <property type="project" value="UniProtKB-KW"/>
</dbReference>
<dbReference type="AlphaFoldDB" id="A0A1I2FTJ4"/>
<evidence type="ECO:0000256" key="4">
    <source>
        <dbReference type="ARBA" id="ARBA00023136"/>
    </source>
</evidence>
<feature type="domain" description="O-antigen ligase-related" evidence="6">
    <location>
        <begin position="223"/>
        <end position="365"/>
    </location>
</feature>
<dbReference type="PANTHER" id="PTHR37422">
    <property type="entry name" value="TEICHURONIC ACID BIOSYNTHESIS PROTEIN TUAE"/>
    <property type="match status" value="1"/>
</dbReference>
<dbReference type="EMBL" id="FONA01000036">
    <property type="protein sequence ID" value="SFF08752.1"/>
    <property type="molecule type" value="Genomic_DNA"/>
</dbReference>
<feature type="transmembrane region" description="Helical" evidence="5">
    <location>
        <begin position="12"/>
        <end position="33"/>
    </location>
</feature>
<accession>A0A1I2FTJ4</accession>
<gene>
    <name evidence="7" type="ORF">SAMN05444380_1365</name>
</gene>
<organism evidence="7 8">
    <name type="scientific">Thermophagus xiamenensis</name>
    <dbReference type="NCBI Taxonomy" id="385682"/>
    <lineage>
        <taxon>Bacteria</taxon>
        <taxon>Pseudomonadati</taxon>
        <taxon>Bacteroidota</taxon>
        <taxon>Bacteroidia</taxon>
        <taxon>Marinilabiliales</taxon>
        <taxon>Marinilabiliaceae</taxon>
        <taxon>Thermophagus</taxon>
    </lineage>
</organism>
<feature type="transmembrane region" description="Helical" evidence="5">
    <location>
        <begin position="100"/>
        <end position="119"/>
    </location>
</feature>
<name>A0A1I2FTJ4_9BACT</name>
<keyword evidence="2 5" id="KW-0812">Transmembrane</keyword>
<dbReference type="InParanoid" id="A0A1I2FTJ4"/>
<feature type="transmembrane region" description="Helical" evidence="5">
    <location>
        <begin position="221"/>
        <end position="253"/>
    </location>
</feature>
<comment type="subcellular location">
    <subcellularLocation>
        <location evidence="1">Membrane</location>
        <topology evidence="1">Multi-pass membrane protein</topology>
    </subcellularLocation>
</comment>
<evidence type="ECO:0000256" key="5">
    <source>
        <dbReference type="SAM" id="Phobius"/>
    </source>
</evidence>
<sequence>MLTELLYEKNNYLTLLFWLALGIFTGPLVYLAVPLHMFFLKNRGEWLWLLLGFWLVLTFSDSRQGIFAFAKNLKTAMMLMMGVLYFLMPTGKDPMKFVKPFIPFFIVAFVSLIGSPVAFTGFQKTVSYVLLLTVIPPLVDLLLTYERDRFLYHLVMVGVVVLSIGIALRFLSPGFVIFKGERYSGLLGNPNGMGIYGFLFTVLFTYIHYFHRHLFTRNQVIFVYLVIFASLVMAGSRGGLFSTALFVAAWFLIKRDAVMGFIVMALLFISYQIILANFEAIVTSLGLADYFRLETLETGSGRVVVAEVAWENIQKNYWFSHGFTYDEHVLAQYKEYFERHGHQGNVHNSWLTMWLNTGLVGLVLFSIGWLTGFIRASHHTPLVWALFFGMLISISVESWLTASLNPFTIVLVIILSMLGNEDFFGDG</sequence>
<evidence type="ECO:0000256" key="2">
    <source>
        <dbReference type="ARBA" id="ARBA00022692"/>
    </source>
</evidence>
<feature type="transmembrane region" description="Helical" evidence="5">
    <location>
        <begin position="191"/>
        <end position="209"/>
    </location>
</feature>
<feature type="transmembrane region" description="Helical" evidence="5">
    <location>
        <begin position="150"/>
        <end position="171"/>
    </location>
</feature>
<feature type="transmembrane region" description="Helical" evidence="5">
    <location>
        <begin position="45"/>
        <end position="60"/>
    </location>
</feature>
<dbReference type="PANTHER" id="PTHR37422:SF13">
    <property type="entry name" value="LIPOPOLYSACCHARIDE BIOSYNTHESIS PROTEIN PA4999-RELATED"/>
    <property type="match status" value="1"/>
</dbReference>
<evidence type="ECO:0000256" key="1">
    <source>
        <dbReference type="ARBA" id="ARBA00004141"/>
    </source>
</evidence>